<dbReference type="Gene3D" id="1.10.10.60">
    <property type="entry name" value="Homeodomain-like"/>
    <property type="match status" value="1"/>
</dbReference>
<dbReference type="GO" id="GO:0006154">
    <property type="term" value="P:adenosine catabolic process"/>
    <property type="evidence" value="ECO:0007669"/>
    <property type="project" value="TreeGrafter"/>
</dbReference>
<keyword evidence="4" id="KW-1185">Reference proteome</keyword>
<dbReference type="SMART" id="SM00717">
    <property type="entry name" value="SANT"/>
    <property type="match status" value="1"/>
</dbReference>
<reference evidence="3" key="1">
    <citation type="submission" date="2023-06" db="EMBL/GenBank/DDBJ databases">
        <title>Genome-scale phylogeny and comparative genomics of the fungal order Sordariales.</title>
        <authorList>
            <consortium name="Lawrence Berkeley National Laboratory"/>
            <person name="Hensen N."/>
            <person name="Bonometti L."/>
            <person name="Westerberg I."/>
            <person name="Brannstrom I.O."/>
            <person name="Guillou S."/>
            <person name="Cros-Aarteil S."/>
            <person name="Calhoun S."/>
            <person name="Haridas S."/>
            <person name="Kuo A."/>
            <person name="Mondo S."/>
            <person name="Pangilinan J."/>
            <person name="Riley R."/>
            <person name="LaButti K."/>
            <person name="Andreopoulos B."/>
            <person name="Lipzen A."/>
            <person name="Chen C."/>
            <person name="Yanf M."/>
            <person name="Daum C."/>
            <person name="Ng V."/>
            <person name="Clum A."/>
            <person name="Steindorff A."/>
            <person name="Ohm R."/>
            <person name="Martin F."/>
            <person name="Silar P."/>
            <person name="Natvig D."/>
            <person name="Lalanne C."/>
            <person name="Gautier V."/>
            <person name="Ament-velasquez S.L."/>
            <person name="Kruys A."/>
            <person name="Hutchinson M.I."/>
            <person name="Powell A.J."/>
            <person name="Barry K."/>
            <person name="Miller A.N."/>
            <person name="Grigoriev I.V."/>
            <person name="Debuchy R."/>
            <person name="Gladieux P."/>
            <person name="Thoren M.H."/>
            <person name="Johannesson H."/>
        </authorList>
    </citation>
    <scope>NUCLEOTIDE SEQUENCE</scope>
    <source>
        <strain evidence="3">SMH3391-2</strain>
    </source>
</reference>
<dbReference type="PANTHER" id="PTHR11409:SF37">
    <property type="entry name" value="ADENOSINE DEAMINASE DOMAIN-CONTAINING PROTEIN"/>
    <property type="match status" value="1"/>
</dbReference>
<dbReference type="PROSITE" id="PS51294">
    <property type="entry name" value="HTH_MYB"/>
    <property type="match status" value="1"/>
</dbReference>
<evidence type="ECO:0000259" key="1">
    <source>
        <dbReference type="PROSITE" id="PS50090"/>
    </source>
</evidence>
<evidence type="ECO:0000259" key="2">
    <source>
        <dbReference type="PROSITE" id="PS51294"/>
    </source>
</evidence>
<accession>A0AA40C7Y2</accession>
<dbReference type="Pfam" id="PF00249">
    <property type="entry name" value="Myb_DNA-binding"/>
    <property type="match status" value="1"/>
</dbReference>
<name>A0AA40C7Y2_9PEZI</name>
<proteinExistence type="predicted"/>
<dbReference type="PANTHER" id="PTHR11409">
    <property type="entry name" value="ADENOSINE DEAMINASE"/>
    <property type="match status" value="1"/>
</dbReference>
<dbReference type="GO" id="GO:0046103">
    <property type="term" value="P:inosine biosynthetic process"/>
    <property type="evidence" value="ECO:0007669"/>
    <property type="project" value="TreeGrafter"/>
</dbReference>
<dbReference type="SUPFAM" id="SSF51556">
    <property type="entry name" value="Metallo-dependent hydrolases"/>
    <property type="match status" value="1"/>
</dbReference>
<dbReference type="Gene3D" id="3.20.20.140">
    <property type="entry name" value="Metal-dependent hydrolases"/>
    <property type="match status" value="1"/>
</dbReference>
<dbReference type="SUPFAM" id="SSF46689">
    <property type="entry name" value="Homeodomain-like"/>
    <property type="match status" value="1"/>
</dbReference>
<dbReference type="CDD" id="cd00167">
    <property type="entry name" value="SANT"/>
    <property type="match status" value="1"/>
</dbReference>
<sequence length="351" mass="40272">MSTDLRTQSHLSIRLGGDKWRPEEDAKLLELTGKCKASKWPSISAMLPGRTRDGCRRRYRFISKKILNDPNTQEVVRRYIRRKAQMWELIAKDFGGSPWQAVERIYVKIVQERPMLLYYEVQRQKTSTDRGSAQPQKTHTPIALTSVGTPDLYKIATQMSTSDQKQMTGSLVRRHATAVHYCVESTRERLFLNVIVYGCSLPRIRCIIPSASRETLDVGTDVDRNLVDALLLGAKRIGHGFALSWHPYIMKQMKGRGVCLELCPISNQILGLTSRMGGHSMYGLLANNVHCTAMIGKADMTVHGWRQLIEWSLEHACMDEAERVKIFTSWERRWKGWLKWVIEDYSHVLPV</sequence>
<gene>
    <name evidence="3" type="ORF">B0T17DRAFT_504973</name>
</gene>
<feature type="domain" description="HTH myb-type" evidence="2">
    <location>
        <begin position="12"/>
        <end position="66"/>
    </location>
</feature>
<dbReference type="AlphaFoldDB" id="A0AA40C7Y2"/>
<dbReference type="InterPro" id="IPR017930">
    <property type="entry name" value="Myb_dom"/>
</dbReference>
<dbReference type="InterPro" id="IPR006330">
    <property type="entry name" value="Ado/ade_deaminase"/>
</dbReference>
<evidence type="ECO:0000313" key="3">
    <source>
        <dbReference type="EMBL" id="KAK0628280.1"/>
    </source>
</evidence>
<protein>
    <submittedName>
        <fullName evidence="3">Uncharacterized protein</fullName>
    </submittedName>
</protein>
<comment type="caution">
    <text evidence="3">The sequence shown here is derived from an EMBL/GenBank/DDBJ whole genome shotgun (WGS) entry which is preliminary data.</text>
</comment>
<organism evidence="3 4">
    <name type="scientific">Bombardia bombarda</name>
    <dbReference type="NCBI Taxonomy" id="252184"/>
    <lineage>
        <taxon>Eukaryota</taxon>
        <taxon>Fungi</taxon>
        <taxon>Dikarya</taxon>
        <taxon>Ascomycota</taxon>
        <taxon>Pezizomycotina</taxon>
        <taxon>Sordariomycetes</taxon>
        <taxon>Sordariomycetidae</taxon>
        <taxon>Sordariales</taxon>
        <taxon>Lasiosphaeriaceae</taxon>
        <taxon>Bombardia</taxon>
    </lineage>
</organism>
<evidence type="ECO:0000313" key="4">
    <source>
        <dbReference type="Proteomes" id="UP001174934"/>
    </source>
</evidence>
<dbReference type="EMBL" id="JAULSR010000002">
    <property type="protein sequence ID" value="KAK0628280.1"/>
    <property type="molecule type" value="Genomic_DNA"/>
</dbReference>
<dbReference type="GO" id="GO:0004000">
    <property type="term" value="F:adenosine deaminase activity"/>
    <property type="evidence" value="ECO:0007669"/>
    <property type="project" value="TreeGrafter"/>
</dbReference>
<dbReference type="InterPro" id="IPR001005">
    <property type="entry name" value="SANT/Myb"/>
</dbReference>
<dbReference type="PROSITE" id="PS50090">
    <property type="entry name" value="MYB_LIKE"/>
    <property type="match status" value="1"/>
</dbReference>
<feature type="domain" description="Myb-like" evidence="1">
    <location>
        <begin position="12"/>
        <end position="63"/>
    </location>
</feature>
<dbReference type="InterPro" id="IPR009057">
    <property type="entry name" value="Homeodomain-like_sf"/>
</dbReference>
<dbReference type="InterPro" id="IPR032466">
    <property type="entry name" value="Metal_Hydrolase"/>
</dbReference>
<dbReference type="Proteomes" id="UP001174934">
    <property type="component" value="Unassembled WGS sequence"/>
</dbReference>